<dbReference type="PRINTS" id="PR00682">
    <property type="entry name" value="IPNSYNTHASE"/>
</dbReference>
<feature type="domain" description="Fe2OG dioxygenase" evidence="2">
    <location>
        <begin position="177"/>
        <end position="286"/>
    </location>
</feature>
<keyword evidence="1" id="KW-0408">Iron</keyword>
<evidence type="ECO:0000313" key="4">
    <source>
        <dbReference type="Proteomes" id="UP000006514"/>
    </source>
</evidence>
<dbReference type="OMA" id="EHERPHP"/>
<protein>
    <submittedName>
        <fullName evidence="3">Clavaminate synthase-like protein</fullName>
    </submittedName>
</protein>
<evidence type="ECO:0000313" key="3">
    <source>
        <dbReference type="EMBL" id="EJD35382.1"/>
    </source>
</evidence>
<reference evidence="4" key="1">
    <citation type="journal article" date="2012" name="Science">
        <title>The Paleozoic origin of enzymatic lignin decomposition reconstructed from 31 fungal genomes.</title>
        <authorList>
            <person name="Floudas D."/>
            <person name="Binder M."/>
            <person name="Riley R."/>
            <person name="Barry K."/>
            <person name="Blanchette R.A."/>
            <person name="Henrissat B."/>
            <person name="Martinez A.T."/>
            <person name="Otillar R."/>
            <person name="Spatafora J.W."/>
            <person name="Yadav J.S."/>
            <person name="Aerts A."/>
            <person name="Benoit I."/>
            <person name="Boyd A."/>
            <person name="Carlson A."/>
            <person name="Copeland A."/>
            <person name="Coutinho P.M."/>
            <person name="de Vries R.P."/>
            <person name="Ferreira P."/>
            <person name="Findley K."/>
            <person name="Foster B."/>
            <person name="Gaskell J."/>
            <person name="Glotzer D."/>
            <person name="Gorecki P."/>
            <person name="Heitman J."/>
            <person name="Hesse C."/>
            <person name="Hori C."/>
            <person name="Igarashi K."/>
            <person name="Jurgens J.A."/>
            <person name="Kallen N."/>
            <person name="Kersten P."/>
            <person name="Kohler A."/>
            <person name="Kuees U."/>
            <person name="Kumar T.K.A."/>
            <person name="Kuo A."/>
            <person name="LaButti K."/>
            <person name="Larrondo L.F."/>
            <person name="Lindquist E."/>
            <person name="Ling A."/>
            <person name="Lombard V."/>
            <person name="Lucas S."/>
            <person name="Lundell T."/>
            <person name="Martin R."/>
            <person name="McLaughlin D.J."/>
            <person name="Morgenstern I."/>
            <person name="Morin E."/>
            <person name="Murat C."/>
            <person name="Nagy L.G."/>
            <person name="Nolan M."/>
            <person name="Ohm R.A."/>
            <person name="Patyshakuliyeva A."/>
            <person name="Rokas A."/>
            <person name="Ruiz-Duenas F.J."/>
            <person name="Sabat G."/>
            <person name="Salamov A."/>
            <person name="Samejima M."/>
            <person name="Schmutz J."/>
            <person name="Slot J.C."/>
            <person name="St John F."/>
            <person name="Stenlid J."/>
            <person name="Sun H."/>
            <person name="Sun S."/>
            <person name="Syed K."/>
            <person name="Tsang A."/>
            <person name="Wiebenga A."/>
            <person name="Young D."/>
            <person name="Pisabarro A."/>
            <person name="Eastwood D.C."/>
            <person name="Martin F."/>
            <person name="Cullen D."/>
            <person name="Grigoriev I.V."/>
            <person name="Hibbett D.S."/>
        </authorList>
    </citation>
    <scope>NUCLEOTIDE SEQUENCE [LARGE SCALE GENOMIC DNA]</scope>
    <source>
        <strain evidence="4">TFB10046</strain>
    </source>
</reference>
<dbReference type="InterPro" id="IPR044861">
    <property type="entry name" value="IPNS-like_FE2OG_OXY"/>
</dbReference>
<dbReference type="InterPro" id="IPR005123">
    <property type="entry name" value="Oxoglu/Fe-dep_dioxygenase_dom"/>
</dbReference>
<evidence type="ECO:0000256" key="1">
    <source>
        <dbReference type="RuleBase" id="RU003682"/>
    </source>
</evidence>
<comment type="similarity">
    <text evidence="1">Belongs to the iron/ascorbate-dependent oxidoreductase family.</text>
</comment>
<dbReference type="InParanoid" id="J0CXB5"/>
<evidence type="ECO:0000259" key="2">
    <source>
        <dbReference type="PROSITE" id="PS51471"/>
    </source>
</evidence>
<dbReference type="GO" id="GO:0046872">
    <property type="term" value="F:metal ion binding"/>
    <property type="evidence" value="ECO:0007669"/>
    <property type="project" value="UniProtKB-KW"/>
</dbReference>
<dbReference type="GO" id="GO:0016491">
    <property type="term" value="F:oxidoreductase activity"/>
    <property type="evidence" value="ECO:0007669"/>
    <property type="project" value="UniProtKB-KW"/>
</dbReference>
<dbReference type="Pfam" id="PF14226">
    <property type="entry name" value="DIOX_N"/>
    <property type="match status" value="1"/>
</dbReference>
<dbReference type="InterPro" id="IPR050231">
    <property type="entry name" value="Iron_ascorbate_oxido_reductase"/>
</dbReference>
<dbReference type="OrthoDB" id="406156at2759"/>
<dbReference type="AlphaFoldDB" id="J0CXB5"/>
<proteinExistence type="inferred from homology"/>
<gene>
    <name evidence="3" type="ORF">AURDEDRAFT_140355</name>
</gene>
<dbReference type="InterPro" id="IPR027443">
    <property type="entry name" value="IPNS-like_sf"/>
</dbReference>
<keyword evidence="4" id="KW-1185">Reference proteome</keyword>
<dbReference type="EMBL" id="JH687892">
    <property type="protein sequence ID" value="EJD35382.1"/>
    <property type="molecule type" value="Genomic_DNA"/>
</dbReference>
<organism evidence="3 4">
    <name type="scientific">Auricularia subglabra (strain TFB-10046 / SS5)</name>
    <name type="common">White-rot fungus</name>
    <name type="synonym">Auricularia delicata (strain TFB10046)</name>
    <dbReference type="NCBI Taxonomy" id="717982"/>
    <lineage>
        <taxon>Eukaryota</taxon>
        <taxon>Fungi</taxon>
        <taxon>Dikarya</taxon>
        <taxon>Basidiomycota</taxon>
        <taxon>Agaricomycotina</taxon>
        <taxon>Agaricomycetes</taxon>
        <taxon>Auriculariales</taxon>
        <taxon>Auriculariaceae</taxon>
        <taxon>Auricularia</taxon>
    </lineage>
</organism>
<dbReference type="FunCoup" id="J0CXB5">
    <property type="interactions" value="1"/>
</dbReference>
<name>J0CXB5_AURST</name>
<dbReference type="eggNOG" id="KOG0143">
    <property type="taxonomic scope" value="Eukaryota"/>
</dbReference>
<dbReference type="Gene3D" id="2.60.120.330">
    <property type="entry name" value="B-lactam Antibiotic, Isopenicillin N Synthase, Chain"/>
    <property type="match status" value="1"/>
</dbReference>
<dbReference type="PROSITE" id="PS51471">
    <property type="entry name" value="FE2OG_OXY"/>
    <property type="match status" value="1"/>
</dbReference>
<dbReference type="KEGG" id="adl:AURDEDRAFT_140355"/>
<dbReference type="SUPFAM" id="SSF51197">
    <property type="entry name" value="Clavaminate synthase-like"/>
    <property type="match status" value="1"/>
</dbReference>
<keyword evidence="1" id="KW-0560">Oxidoreductase</keyword>
<dbReference type="PANTHER" id="PTHR47990">
    <property type="entry name" value="2-OXOGLUTARATE (2OG) AND FE(II)-DEPENDENT OXYGENASE SUPERFAMILY PROTEIN-RELATED"/>
    <property type="match status" value="1"/>
</dbReference>
<accession>J0CXB5</accession>
<dbReference type="Proteomes" id="UP000006514">
    <property type="component" value="Unassembled WGS sequence"/>
</dbReference>
<dbReference type="InterPro" id="IPR026992">
    <property type="entry name" value="DIOX_N"/>
</dbReference>
<sequence length="350" mass="40130">MIPELNHYEHAAPTQVQLDWVDLPTVDLSLAATREGREELARTLRAAMQEHGFFSVINHGLTPEEARRMFDIADVPFSQVAEDVKVQYVADIKGTGSYEGYKLRQYWHISGGVRDQIEHYNVNRDVEKREHPPALQPFLPEIARFARFNHERVLHALLRLFARGMGLPEETFVDMHKFDAVGETSGNYPREDGDEEKTKSVWLKGHTDIGTVTILWSQPVSALQILAKDGTWRWVRHVPNGLVINAGDALEFLSGGFYKATIHRVVQPPEDQRKQTRLGLFYFCSTDDNVRLEPLVANPEYEKRFEVAPTMEQWRKGVTRAYGRTKLIKQDESGRIEKETIAGVLVRHFN</sequence>
<keyword evidence="1" id="KW-0479">Metal-binding</keyword>
<dbReference type="Pfam" id="PF03171">
    <property type="entry name" value="2OG-FeII_Oxy"/>
    <property type="match status" value="1"/>
</dbReference>